<protein>
    <submittedName>
        <fullName evidence="3">Uncharacterized protein</fullName>
    </submittedName>
</protein>
<proteinExistence type="inferred from homology"/>
<dbReference type="NCBIfam" id="NF003075">
    <property type="entry name" value="PRK03996.1"/>
    <property type="match status" value="1"/>
</dbReference>
<accession>A0AAD2D3S4</accession>
<dbReference type="SUPFAM" id="SSF56235">
    <property type="entry name" value="N-terminal nucleophile aminohydrolases (Ntn hydrolases)"/>
    <property type="match status" value="1"/>
</dbReference>
<keyword evidence="4" id="KW-1185">Reference proteome</keyword>
<dbReference type="InterPro" id="IPR050115">
    <property type="entry name" value="Proteasome_alpha"/>
</dbReference>
<dbReference type="GO" id="GO:0019773">
    <property type="term" value="C:proteasome core complex, alpha-subunit complex"/>
    <property type="evidence" value="ECO:0007669"/>
    <property type="project" value="UniProtKB-UniRule"/>
</dbReference>
<evidence type="ECO:0000256" key="2">
    <source>
        <dbReference type="PROSITE-ProRule" id="PRU00808"/>
    </source>
</evidence>
<gene>
    <name evidence="3" type="ORF">ECRASSUSDP1_LOCUS19793</name>
</gene>
<dbReference type="InterPro" id="IPR029055">
    <property type="entry name" value="Ntn_hydrolases_N"/>
</dbReference>
<dbReference type="PROSITE" id="PS51475">
    <property type="entry name" value="PROTEASOME_ALPHA_2"/>
    <property type="match status" value="1"/>
</dbReference>
<keyword evidence="1 2" id="KW-0647">Proteasome</keyword>
<dbReference type="Pfam" id="PF00227">
    <property type="entry name" value="Proteasome"/>
    <property type="match status" value="1"/>
</dbReference>
<dbReference type="AlphaFoldDB" id="A0AAD2D3S4"/>
<sequence length="232" mass="25905">MSTDFSLTTFTEQGILPQVVYSLKAVDNGDNSIGIKAKNGVVIATEKSSTILVDEDSYHKVQNISDTIGCTYAGIGPDYYSVIKKARKDCLKYEQIYRDKISVYLLAKNLAELMQEYTQAGGRRPFGVSMLLAGIDHDGPRLYQVEPSGAFHSYKATALGKNSPNAENFLEKRYEDDLELEDAIQIALLTMKEGFEGEMNETNIEIGVVSTEDKNFRVLTQQEVKDYLKEAE</sequence>
<evidence type="ECO:0000313" key="4">
    <source>
        <dbReference type="Proteomes" id="UP001295684"/>
    </source>
</evidence>
<dbReference type="InterPro" id="IPR001353">
    <property type="entry name" value="Proteasome_sua/b"/>
</dbReference>
<dbReference type="EMBL" id="CAMPGE010020119">
    <property type="protein sequence ID" value="CAI2378398.1"/>
    <property type="molecule type" value="Genomic_DNA"/>
</dbReference>
<evidence type="ECO:0000313" key="3">
    <source>
        <dbReference type="EMBL" id="CAI2378398.1"/>
    </source>
</evidence>
<dbReference type="PANTHER" id="PTHR11599">
    <property type="entry name" value="PROTEASOME SUBUNIT ALPHA/BETA"/>
    <property type="match status" value="1"/>
</dbReference>
<dbReference type="InterPro" id="IPR023332">
    <property type="entry name" value="Proteasome_alpha-type"/>
</dbReference>
<comment type="caution">
    <text evidence="3">The sequence shown here is derived from an EMBL/GenBank/DDBJ whole genome shotgun (WGS) entry which is preliminary data.</text>
</comment>
<dbReference type="Gene3D" id="3.60.20.10">
    <property type="entry name" value="Glutamine Phosphoribosylpyrophosphate, subunit 1, domain 1"/>
    <property type="match status" value="1"/>
</dbReference>
<reference evidence="3" key="1">
    <citation type="submission" date="2023-07" db="EMBL/GenBank/DDBJ databases">
        <authorList>
            <consortium name="AG Swart"/>
            <person name="Singh M."/>
            <person name="Singh A."/>
            <person name="Seah K."/>
            <person name="Emmerich C."/>
        </authorList>
    </citation>
    <scope>NUCLEOTIDE SEQUENCE</scope>
    <source>
        <strain evidence="3">DP1</strain>
    </source>
</reference>
<evidence type="ECO:0000256" key="1">
    <source>
        <dbReference type="ARBA" id="ARBA00022942"/>
    </source>
</evidence>
<dbReference type="Proteomes" id="UP001295684">
    <property type="component" value="Unassembled WGS sequence"/>
</dbReference>
<name>A0AAD2D3S4_EUPCR</name>
<comment type="similarity">
    <text evidence="2">Belongs to the peptidase T1A family.</text>
</comment>
<dbReference type="GO" id="GO:0051603">
    <property type="term" value="P:proteolysis involved in protein catabolic process"/>
    <property type="evidence" value="ECO:0007669"/>
    <property type="project" value="InterPro"/>
</dbReference>
<organism evidence="3 4">
    <name type="scientific">Euplotes crassus</name>
    <dbReference type="NCBI Taxonomy" id="5936"/>
    <lineage>
        <taxon>Eukaryota</taxon>
        <taxon>Sar</taxon>
        <taxon>Alveolata</taxon>
        <taxon>Ciliophora</taxon>
        <taxon>Intramacronucleata</taxon>
        <taxon>Spirotrichea</taxon>
        <taxon>Hypotrichia</taxon>
        <taxon>Euplotida</taxon>
        <taxon>Euplotidae</taxon>
        <taxon>Moneuplotes</taxon>
    </lineage>
</organism>